<protein>
    <submittedName>
        <fullName evidence="3">Acyl-coA dehydrogenase-like protein</fullName>
    </submittedName>
</protein>
<dbReference type="Gene3D" id="1.10.540.10">
    <property type="entry name" value="Acyl-CoA dehydrogenase/oxidase, N-terminal domain"/>
    <property type="match status" value="1"/>
</dbReference>
<proteinExistence type="predicted"/>
<dbReference type="RefSeq" id="WP_071077607.1">
    <property type="nucleotide sequence ID" value="NZ_LFKP01000008.1"/>
</dbReference>
<dbReference type="Proteomes" id="UP000179840">
    <property type="component" value="Unassembled WGS sequence"/>
</dbReference>
<evidence type="ECO:0000313" key="4">
    <source>
        <dbReference type="Proteomes" id="UP000179840"/>
    </source>
</evidence>
<dbReference type="GO" id="GO:0050660">
    <property type="term" value="F:flavin adenine dinucleotide binding"/>
    <property type="evidence" value="ECO:0007669"/>
    <property type="project" value="InterPro"/>
</dbReference>
<dbReference type="InterPro" id="IPR036250">
    <property type="entry name" value="AcylCo_DH-like_C"/>
</dbReference>
<gene>
    <name evidence="3" type="ORF">AKG95_14995</name>
</gene>
<dbReference type="InterPro" id="IPR037069">
    <property type="entry name" value="AcylCoA_DH/ox_N_sf"/>
</dbReference>
<dbReference type="SUPFAM" id="SSF56645">
    <property type="entry name" value="Acyl-CoA dehydrogenase NM domain-like"/>
    <property type="match status" value="1"/>
</dbReference>
<dbReference type="GO" id="GO:0016627">
    <property type="term" value="F:oxidoreductase activity, acting on the CH-CH group of donors"/>
    <property type="evidence" value="ECO:0007669"/>
    <property type="project" value="InterPro"/>
</dbReference>
<dbReference type="AlphaFoldDB" id="A0A1S1U6M8"/>
<evidence type="ECO:0000256" key="1">
    <source>
        <dbReference type="ARBA" id="ARBA00023002"/>
    </source>
</evidence>
<dbReference type="InterPro" id="IPR013107">
    <property type="entry name" value="Acyl-CoA_DH_C"/>
</dbReference>
<organism evidence="3 4">
    <name type="scientific">Janthinobacterium lividum</name>
    <dbReference type="NCBI Taxonomy" id="29581"/>
    <lineage>
        <taxon>Bacteria</taxon>
        <taxon>Pseudomonadati</taxon>
        <taxon>Pseudomonadota</taxon>
        <taxon>Betaproteobacteria</taxon>
        <taxon>Burkholderiales</taxon>
        <taxon>Oxalobacteraceae</taxon>
        <taxon>Janthinobacterium</taxon>
    </lineage>
</organism>
<evidence type="ECO:0000313" key="3">
    <source>
        <dbReference type="EMBL" id="OHV96127.1"/>
    </source>
</evidence>
<evidence type="ECO:0000259" key="2">
    <source>
        <dbReference type="Pfam" id="PF08028"/>
    </source>
</evidence>
<dbReference type="InterPro" id="IPR009100">
    <property type="entry name" value="AcylCoA_DH/oxidase_NM_dom_sf"/>
</dbReference>
<accession>A0A1S1U6M8</accession>
<dbReference type="Gene3D" id="2.40.110.10">
    <property type="entry name" value="Butyryl-CoA Dehydrogenase, subunit A, domain 2"/>
    <property type="match status" value="1"/>
</dbReference>
<dbReference type="EMBL" id="LFKP01000008">
    <property type="protein sequence ID" value="OHV96127.1"/>
    <property type="molecule type" value="Genomic_DNA"/>
</dbReference>
<name>A0A1S1U6M8_9BURK</name>
<sequence length="368" mass="39472">MPHAALATLATLSERDARRIARHAQAADAARFLHPAQQALLHRRGWLTMLAPRSAGGAELPLPQVVRLEEAVAAIDGSMGWVLTLCAGAGWFAGFLAPEMARAIVGTPRVCLGGSGAATGYAEEEGEGYRITGSWDYASGAPMATHFTLNARLRRDGQPLLDAQGQPRIRAFLVPAALVQLVPSWNSLGMRASASHSYRIDAKWLAKEHGFTIDATTATADGPLYRYPFYSLAYVTLAANVAGMAGHFMQLAEECMHHRRHARAGLPLLDVPEVAAMLQDKKDTCAAARARFYAVLDGSWATVAGGAVLDDNAMRAVQAASLALVAVCRAAVDGLYPYCGLYAAREDSTINRVWRDFHTASQHSLLLP</sequence>
<feature type="domain" description="Acyl-CoA dehydrogenase C-terminal" evidence="2">
    <location>
        <begin position="236"/>
        <end position="365"/>
    </location>
</feature>
<keyword evidence="1" id="KW-0560">Oxidoreductase</keyword>
<dbReference type="SUPFAM" id="SSF47203">
    <property type="entry name" value="Acyl-CoA dehydrogenase C-terminal domain-like"/>
    <property type="match status" value="1"/>
</dbReference>
<comment type="caution">
    <text evidence="3">The sequence shown here is derived from an EMBL/GenBank/DDBJ whole genome shotgun (WGS) entry which is preliminary data.</text>
</comment>
<dbReference type="PIRSF" id="PIRSF016578">
    <property type="entry name" value="HsaA"/>
    <property type="match status" value="1"/>
</dbReference>
<dbReference type="InterPro" id="IPR046373">
    <property type="entry name" value="Acyl-CoA_Oxase/DH_mid-dom_sf"/>
</dbReference>
<dbReference type="Gene3D" id="1.20.140.10">
    <property type="entry name" value="Butyryl-CoA Dehydrogenase, subunit A, domain 3"/>
    <property type="match status" value="1"/>
</dbReference>
<dbReference type="Pfam" id="PF08028">
    <property type="entry name" value="Acyl-CoA_dh_2"/>
    <property type="match status" value="1"/>
</dbReference>
<reference evidence="3 4" key="1">
    <citation type="submission" date="2015-06" db="EMBL/GenBank/DDBJ databases">
        <title>Draft genome sequencing of a biphenyl-degrading bacterium, Janthinobacterium lividum MEG1.</title>
        <authorList>
            <person name="Shimodaira J."/>
            <person name="Hatta T."/>
        </authorList>
    </citation>
    <scope>NUCLEOTIDE SEQUENCE [LARGE SCALE GENOMIC DNA]</scope>
    <source>
        <strain evidence="3 4">MEG1</strain>
    </source>
</reference>